<dbReference type="InterPro" id="IPR002293">
    <property type="entry name" value="AA/rel_permease1"/>
</dbReference>
<organism evidence="7 8">
    <name type="scientific">Spiroplasma apis B31</name>
    <dbReference type="NCBI Taxonomy" id="1276258"/>
    <lineage>
        <taxon>Bacteria</taxon>
        <taxon>Bacillati</taxon>
        <taxon>Mycoplasmatota</taxon>
        <taxon>Mollicutes</taxon>
        <taxon>Entomoplasmatales</taxon>
        <taxon>Spiroplasmataceae</taxon>
        <taxon>Spiroplasma</taxon>
    </lineage>
</organism>
<dbReference type="Proteomes" id="UP000018550">
    <property type="component" value="Chromosome"/>
</dbReference>
<dbReference type="Gene3D" id="1.20.1740.10">
    <property type="entry name" value="Amino acid/polyamine transporter I"/>
    <property type="match status" value="1"/>
</dbReference>
<feature type="transmembrane region" description="Helical" evidence="6">
    <location>
        <begin position="388"/>
        <end position="412"/>
    </location>
</feature>
<dbReference type="AlphaFoldDB" id="V5RJE2"/>
<proteinExistence type="predicted"/>
<evidence type="ECO:0000256" key="4">
    <source>
        <dbReference type="ARBA" id="ARBA00022989"/>
    </source>
</evidence>
<dbReference type="RefSeq" id="WP_023790280.1">
    <property type="nucleotide sequence ID" value="NC_022998.1"/>
</dbReference>
<evidence type="ECO:0000256" key="3">
    <source>
        <dbReference type="ARBA" id="ARBA00022692"/>
    </source>
</evidence>
<evidence type="ECO:0000313" key="7">
    <source>
        <dbReference type="EMBL" id="AHB36822.1"/>
    </source>
</evidence>
<feature type="transmembrane region" description="Helical" evidence="6">
    <location>
        <begin position="352"/>
        <end position="376"/>
    </location>
</feature>
<dbReference type="KEGG" id="sapi:SAPIS_v1c09770"/>
<dbReference type="GO" id="GO:0022857">
    <property type="term" value="F:transmembrane transporter activity"/>
    <property type="evidence" value="ECO:0007669"/>
    <property type="project" value="InterPro"/>
</dbReference>
<feature type="transmembrane region" description="Helical" evidence="6">
    <location>
        <begin position="302"/>
        <end position="321"/>
    </location>
</feature>
<dbReference type="GO" id="GO:0005886">
    <property type="term" value="C:plasma membrane"/>
    <property type="evidence" value="ECO:0007669"/>
    <property type="project" value="UniProtKB-SubCell"/>
</dbReference>
<evidence type="ECO:0000256" key="2">
    <source>
        <dbReference type="ARBA" id="ARBA00022475"/>
    </source>
</evidence>
<feature type="transmembrane region" description="Helical" evidence="6">
    <location>
        <begin position="256"/>
        <end position="282"/>
    </location>
</feature>
<dbReference type="EMBL" id="CP006682">
    <property type="protein sequence ID" value="AHB36822.1"/>
    <property type="molecule type" value="Genomic_DNA"/>
</dbReference>
<dbReference type="PIRSF" id="PIRSF006060">
    <property type="entry name" value="AA_transporter"/>
    <property type="match status" value="1"/>
</dbReference>
<evidence type="ECO:0000256" key="5">
    <source>
        <dbReference type="ARBA" id="ARBA00023136"/>
    </source>
</evidence>
<dbReference type="InterPro" id="IPR050367">
    <property type="entry name" value="APC_superfamily"/>
</dbReference>
<dbReference type="OrthoDB" id="392043at2"/>
<feature type="transmembrane region" description="Helical" evidence="6">
    <location>
        <begin position="103"/>
        <end position="125"/>
    </location>
</feature>
<dbReference type="eggNOG" id="COG1113">
    <property type="taxonomic scope" value="Bacteria"/>
</dbReference>
<protein>
    <submittedName>
        <fullName evidence="7">Amino acid permease</fullName>
    </submittedName>
</protein>
<dbReference type="HOGENOM" id="CLU_039826_0_0_14"/>
<evidence type="ECO:0000256" key="1">
    <source>
        <dbReference type="ARBA" id="ARBA00004651"/>
    </source>
</evidence>
<keyword evidence="2" id="KW-1003">Cell membrane</keyword>
<feature type="transmembrane region" description="Helical" evidence="6">
    <location>
        <begin position="226"/>
        <end position="244"/>
    </location>
</feature>
<reference evidence="7 8" key="1">
    <citation type="journal article" date="2014" name="Genome Announc.">
        <title>Complete Genome Sequence of Spiroplasma apis B31T (ATCC 33834), a Bacterium Associated with May Disease of Honeybees (Apis mellifera).</title>
        <authorList>
            <person name="Ku C."/>
            <person name="Lo W.S."/>
            <person name="Chen L.L."/>
            <person name="Kuo C.H."/>
        </authorList>
    </citation>
    <scope>NUCLEOTIDE SEQUENCE [LARGE SCALE GENOMIC DNA]</scope>
    <source>
        <strain evidence="7">B31</strain>
    </source>
</reference>
<sequence>MLKINKKNKTKNKVFEFLTIFSMVFGLVIGSGIYLKNRDQEGGVLSAAEKNPILALTIWLFIGVLCTFIMLAFIQIASSSKKENHNTIQSWTGKFINRRSASLFAIFYVCLYMPVLASIGAIFTIDTLFKAINVFLEASGNGTFRSKFTKETYVSIQILASTFLLIFFQVINAFTTTPSKIIQTVFTFVKFIPLIAVIAGGLTVYYNHSVEQNSFTENQNVWKVNSVFATVVPVLFAFDGFIYGATLQKDVEHKTVVAPAMMTSIMAVTAFYILITFAIFVGAKDGDVFNLFDTIFKNKPEFSLLFKIIITCTLLTTINGYTTLLPKTIQSAVDEGFIFIGSSKSAMTHKKAALIGSGITLIILLLTIAISLPLTWNDYVNNENTPNYFYVADATSSATAVYAFMIYLSLMIGLLVNYKTKKVEVLYNTRKSFITNIITTFILATALCYLNYDFFINNFMSNNRDKYIQPVSTLISGSLVLLFWVVNEYLIDRNQNGTNGTFKKFNPISWFKINKKQKTSEGK</sequence>
<feature type="transmembrane region" description="Helical" evidence="6">
    <location>
        <begin position="53"/>
        <end position="74"/>
    </location>
</feature>
<dbReference type="PANTHER" id="PTHR42770:SF7">
    <property type="entry name" value="MEMBRANE PROTEIN"/>
    <property type="match status" value="1"/>
</dbReference>
<feature type="transmembrane region" description="Helical" evidence="6">
    <location>
        <begin position="154"/>
        <end position="174"/>
    </location>
</feature>
<comment type="subcellular location">
    <subcellularLocation>
        <location evidence="1">Cell membrane</location>
        <topology evidence="1">Multi-pass membrane protein</topology>
    </subcellularLocation>
</comment>
<feature type="transmembrane region" description="Helical" evidence="6">
    <location>
        <begin position="467"/>
        <end position="486"/>
    </location>
</feature>
<keyword evidence="8" id="KW-1185">Reference proteome</keyword>
<evidence type="ECO:0000313" key="8">
    <source>
        <dbReference type="Proteomes" id="UP000018550"/>
    </source>
</evidence>
<dbReference type="Pfam" id="PF13520">
    <property type="entry name" value="AA_permease_2"/>
    <property type="match status" value="1"/>
</dbReference>
<dbReference type="STRING" id="1276258.SAPIS_v1c09770"/>
<accession>V5RJE2</accession>
<dbReference type="PATRIC" id="fig|1276258.3.peg.1000"/>
<keyword evidence="3 6" id="KW-0812">Transmembrane</keyword>
<evidence type="ECO:0000256" key="6">
    <source>
        <dbReference type="SAM" id="Phobius"/>
    </source>
</evidence>
<gene>
    <name evidence="7" type="ORF">SAPIS_v1c09770</name>
</gene>
<keyword evidence="5 6" id="KW-0472">Membrane</keyword>
<feature type="transmembrane region" description="Helical" evidence="6">
    <location>
        <begin position="433"/>
        <end position="452"/>
    </location>
</feature>
<keyword evidence="4 6" id="KW-1133">Transmembrane helix</keyword>
<feature type="transmembrane region" description="Helical" evidence="6">
    <location>
        <begin position="14"/>
        <end position="33"/>
    </location>
</feature>
<dbReference type="PANTHER" id="PTHR42770">
    <property type="entry name" value="AMINO ACID TRANSPORTER-RELATED"/>
    <property type="match status" value="1"/>
</dbReference>
<feature type="transmembrane region" description="Helical" evidence="6">
    <location>
        <begin position="186"/>
        <end position="206"/>
    </location>
</feature>
<name>V5RJE2_SPIAP</name>